<dbReference type="InterPro" id="IPR002347">
    <property type="entry name" value="SDR_fam"/>
</dbReference>
<dbReference type="PANTHER" id="PTHR24321">
    <property type="entry name" value="DEHYDROGENASES, SHORT CHAIN"/>
    <property type="match status" value="1"/>
</dbReference>
<gene>
    <name evidence="3" type="ORF">UFOPK3772_03015</name>
</gene>
<dbReference type="PANTHER" id="PTHR24321:SF8">
    <property type="entry name" value="ESTRADIOL 17-BETA-DEHYDROGENASE 8-RELATED"/>
    <property type="match status" value="1"/>
</dbReference>
<dbReference type="PRINTS" id="PR00081">
    <property type="entry name" value="GDHRDH"/>
</dbReference>
<evidence type="ECO:0000256" key="2">
    <source>
        <dbReference type="ARBA" id="ARBA00023002"/>
    </source>
</evidence>
<organism evidence="3">
    <name type="scientific">freshwater metagenome</name>
    <dbReference type="NCBI Taxonomy" id="449393"/>
    <lineage>
        <taxon>unclassified sequences</taxon>
        <taxon>metagenomes</taxon>
        <taxon>ecological metagenomes</taxon>
    </lineage>
</organism>
<dbReference type="InterPro" id="IPR036291">
    <property type="entry name" value="NAD(P)-bd_dom_sf"/>
</dbReference>
<dbReference type="Pfam" id="PF13561">
    <property type="entry name" value="adh_short_C2"/>
    <property type="match status" value="1"/>
</dbReference>
<dbReference type="AlphaFoldDB" id="A0A6J7LH67"/>
<proteinExistence type="inferred from homology"/>
<dbReference type="Gene3D" id="3.40.50.720">
    <property type="entry name" value="NAD(P)-binding Rossmann-like Domain"/>
    <property type="match status" value="1"/>
</dbReference>
<protein>
    <submittedName>
        <fullName evidence="3">Unannotated protein</fullName>
    </submittedName>
</protein>
<evidence type="ECO:0000256" key="1">
    <source>
        <dbReference type="ARBA" id="ARBA00006484"/>
    </source>
</evidence>
<keyword evidence="2" id="KW-0560">Oxidoreductase</keyword>
<reference evidence="3" key="1">
    <citation type="submission" date="2020-05" db="EMBL/GenBank/DDBJ databases">
        <authorList>
            <person name="Chiriac C."/>
            <person name="Salcher M."/>
            <person name="Ghai R."/>
            <person name="Kavagutti S V."/>
        </authorList>
    </citation>
    <scope>NUCLEOTIDE SEQUENCE</scope>
</reference>
<dbReference type="SUPFAM" id="SSF51735">
    <property type="entry name" value="NAD(P)-binding Rossmann-fold domains"/>
    <property type="match status" value="1"/>
</dbReference>
<name>A0A6J7LH67_9ZZZZ</name>
<dbReference type="GO" id="GO:0016491">
    <property type="term" value="F:oxidoreductase activity"/>
    <property type="evidence" value="ECO:0007669"/>
    <property type="project" value="UniProtKB-KW"/>
</dbReference>
<comment type="similarity">
    <text evidence="1">Belongs to the short-chain dehydrogenases/reductases (SDR) family.</text>
</comment>
<evidence type="ECO:0000313" key="3">
    <source>
        <dbReference type="EMBL" id="CAB4967696.1"/>
    </source>
</evidence>
<accession>A0A6J7LH67</accession>
<dbReference type="EMBL" id="CAFBNE010000146">
    <property type="protein sequence ID" value="CAB4967696.1"/>
    <property type="molecule type" value="Genomic_DNA"/>
</dbReference>
<sequence length="134" mass="13684">MVSLTRNGAAELGSYGIRVNAVAPGRMATPMVADTWAGDHNDIEAAKRAILPESPLADRVGTAEDIAEAYAWLLSDHAGYISGQVISVDGGFIGGSPPVAVAKAQLARYAGDTTFIREGGKRGSGAATAGTDQP</sequence>